<dbReference type="AlphaFoldDB" id="A0A195AZM5"/>
<organism evidence="1 2">
    <name type="scientific">Atta colombica</name>
    <dbReference type="NCBI Taxonomy" id="520822"/>
    <lineage>
        <taxon>Eukaryota</taxon>
        <taxon>Metazoa</taxon>
        <taxon>Ecdysozoa</taxon>
        <taxon>Arthropoda</taxon>
        <taxon>Hexapoda</taxon>
        <taxon>Insecta</taxon>
        <taxon>Pterygota</taxon>
        <taxon>Neoptera</taxon>
        <taxon>Endopterygota</taxon>
        <taxon>Hymenoptera</taxon>
        <taxon>Apocrita</taxon>
        <taxon>Aculeata</taxon>
        <taxon>Formicoidea</taxon>
        <taxon>Formicidae</taxon>
        <taxon>Myrmicinae</taxon>
        <taxon>Atta</taxon>
    </lineage>
</organism>
<sequence>CESISTGFSAPTILIDYATTARQPLSHRRRVKGKPMPFDTDDVGHLYELIAAFDSIPHSEAMHRYTRWKKSVSRMPKLWHQHS</sequence>
<keyword evidence="2" id="KW-1185">Reference proteome</keyword>
<evidence type="ECO:0000313" key="2">
    <source>
        <dbReference type="Proteomes" id="UP000078540"/>
    </source>
</evidence>
<proteinExistence type="predicted"/>
<dbReference type="EMBL" id="KQ976692">
    <property type="protein sequence ID" value="KYM77688.1"/>
    <property type="molecule type" value="Genomic_DNA"/>
</dbReference>
<accession>A0A195AZM5</accession>
<feature type="non-terminal residue" evidence="1">
    <location>
        <position position="1"/>
    </location>
</feature>
<reference evidence="1 2" key="1">
    <citation type="submission" date="2015-09" db="EMBL/GenBank/DDBJ databases">
        <title>Atta colombica WGS genome.</title>
        <authorList>
            <person name="Nygaard S."/>
            <person name="Hu H."/>
            <person name="Boomsma J."/>
            <person name="Zhang G."/>
        </authorList>
    </citation>
    <scope>NUCLEOTIDE SEQUENCE [LARGE SCALE GENOMIC DNA]</scope>
    <source>
        <strain evidence="1">Treedump-2</strain>
        <tissue evidence="1">Whole body</tissue>
    </source>
</reference>
<gene>
    <name evidence="1" type="ORF">ALC53_11698</name>
</gene>
<protein>
    <submittedName>
        <fullName evidence="1">Uncharacterized protein</fullName>
    </submittedName>
</protein>
<evidence type="ECO:0000313" key="1">
    <source>
        <dbReference type="EMBL" id="KYM77688.1"/>
    </source>
</evidence>
<name>A0A195AZM5_9HYME</name>
<dbReference type="Proteomes" id="UP000078540">
    <property type="component" value="Unassembled WGS sequence"/>
</dbReference>